<comment type="caution">
    <text evidence="1">The sequence shown here is derived from an EMBL/GenBank/DDBJ whole genome shotgun (WGS) entry which is preliminary data.</text>
</comment>
<proteinExistence type="predicted"/>
<sequence>MDGEPIPSATTILMAGMKIKIAWADSILDITFSNGVLEIPPLLLHETTEIIFRNLVSFEQCFPSYSPIVTSYAIFMDKLIHTETDMKITLYE</sequence>
<organism evidence="1 2">
    <name type="scientific">Pistacia integerrima</name>
    <dbReference type="NCBI Taxonomy" id="434235"/>
    <lineage>
        <taxon>Eukaryota</taxon>
        <taxon>Viridiplantae</taxon>
        <taxon>Streptophyta</taxon>
        <taxon>Embryophyta</taxon>
        <taxon>Tracheophyta</taxon>
        <taxon>Spermatophyta</taxon>
        <taxon>Magnoliopsida</taxon>
        <taxon>eudicotyledons</taxon>
        <taxon>Gunneridae</taxon>
        <taxon>Pentapetalae</taxon>
        <taxon>rosids</taxon>
        <taxon>malvids</taxon>
        <taxon>Sapindales</taxon>
        <taxon>Anacardiaceae</taxon>
        <taxon>Pistacia</taxon>
    </lineage>
</organism>
<dbReference type="EMBL" id="CM047738">
    <property type="protein sequence ID" value="KAJ0047035.1"/>
    <property type="molecule type" value="Genomic_DNA"/>
</dbReference>
<evidence type="ECO:0000313" key="1">
    <source>
        <dbReference type="EMBL" id="KAJ0047035.1"/>
    </source>
</evidence>
<dbReference type="Proteomes" id="UP001163603">
    <property type="component" value="Chromosome 3"/>
</dbReference>
<evidence type="ECO:0000313" key="2">
    <source>
        <dbReference type="Proteomes" id="UP001163603"/>
    </source>
</evidence>
<protein>
    <submittedName>
        <fullName evidence="1">Uncharacterized protein</fullName>
    </submittedName>
</protein>
<name>A0ACC0ZAJ5_9ROSI</name>
<gene>
    <name evidence="1" type="ORF">Pint_05759</name>
</gene>
<accession>A0ACC0ZAJ5</accession>
<reference evidence="2" key="1">
    <citation type="journal article" date="2023" name="G3 (Bethesda)">
        <title>Genome assembly and association tests identify interacting loci associated with vigor, precocity, and sex in interspecific pistachio rootstocks.</title>
        <authorList>
            <person name="Palmer W."/>
            <person name="Jacygrad E."/>
            <person name="Sagayaradj S."/>
            <person name="Cavanaugh K."/>
            <person name="Han R."/>
            <person name="Bertier L."/>
            <person name="Beede B."/>
            <person name="Kafkas S."/>
            <person name="Golino D."/>
            <person name="Preece J."/>
            <person name="Michelmore R."/>
        </authorList>
    </citation>
    <scope>NUCLEOTIDE SEQUENCE [LARGE SCALE GENOMIC DNA]</scope>
</reference>
<keyword evidence="2" id="KW-1185">Reference proteome</keyword>